<feature type="compositionally biased region" description="Basic and acidic residues" evidence="1">
    <location>
        <begin position="278"/>
        <end position="289"/>
    </location>
</feature>
<evidence type="ECO:0000313" key="2">
    <source>
        <dbReference type="EMBL" id="KAF2266361.1"/>
    </source>
</evidence>
<dbReference type="OrthoDB" id="3790566at2759"/>
<feature type="region of interest" description="Disordered" evidence="1">
    <location>
        <begin position="61"/>
        <end position="117"/>
    </location>
</feature>
<protein>
    <submittedName>
        <fullName evidence="2">Uncharacterized protein</fullName>
    </submittedName>
</protein>
<proteinExistence type="predicted"/>
<evidence type="ECO:0000313" key="3">
    <source>
        <dbReference type="Proteomes" id="UP000800093"/>
    </source>
</evidence>
<feature type="region of interest" description="Disordered" evidence="1">
    <location>
        <begin position="278"/>
        <end position="324"/>
    </location>
</feature>
<dbReference type="AlphaFoldDB" id="A0A9P4KDW4"/>
<comment type="caution">
    <text evidence="2">The sequence shown here is derived from an EMBL/GenBank/DDBJ whole genome shotgun (WGS) entry which is preliminary data.</text>
</comment>
<evidence type="ECO:0000256" key="1">
    <source>
        <dbReference type="SAM" id="MobiDB-lite"/>
    </source>
</evidence>
<dbReference type="Proteomes" id="UP000800093">
    <property type="component" value="Unassembled WGS sequence"/>
</dbReference>
<accession>A0A9P4KDW4</accession>
<keyword evidence="3" id="KW-1185">Reference proteome</keyword>
<sequence length="324" mass="35793">MASPLLRQVLVDEMLRANSLHPSLPATQPPPAPPIGILEPAKKNRLAQEGLLIHLLSGHTSQSAGAPHMEDANNPDPGEAHMNTESQEIVPAEGDDEDFDSDAALRSNDSDDDAPEAKSFQGIYESGCDIYTWSGSDHRFDIRGKLDFEFRFKPLSNTTMEDDAATQADISHRLALIYITDFFTNGVDFCMYVKGQANIARLMGGTFGAKPYNGPFFATPVEMHERDEILGGNSLTSMLDRVSRTETKGMRFKYLYDTCYLAWERLDYDADKDARLRRAASEEARRMTEPGEMSTPRSPPPEEGGSANQREDSAERHGNEAGTG</sequence>
<organism evidence="2 3">
    <name type="scientific">Lojkania enalia</name>
    <dbReference type="NCBI Taxonomy" id="147567"/>
    <lineage>
        <taxon>Eukaryota</taxon>
        <taxon>Fungi</taxon>
        <taxon>Dikarya</taxon>
        <taxon>Ascomycota</taxon>
        <taxon>Pezizomycotina</taxon>
        <taxon>Dothideomycetes</taxon>
        <taxon>Pleosporomycetidae</taxon>
        <taxon>Pleosporales</taxon>
        <taxon>Pleosporales incertae sedis</taxon>
        <taxon>Lojkania</taxon>
    </lineage>
</organism>
<dbReference type="EMBL" id="ML986599">
    <property type="protein sequence ID" value="KAF2266361.1"/>
    <property type="molecule type" value="Genomic_DNA"/>
</dbReference>
<name>A0A9P4KDW4_9PLEO</name>
<reference evidence="3" key="1">
    <citation type="journal article" date="2020" name="Stud. Mycol.">
        <title>101 Dothideomycetes genomes: A test case for predicting lifestyles and emergence of pathogens.</title>
        <authorList>
            <person name="Haridas S."/>
            <person name="Albert R."/>
            <person name="Binder M."/>
            <person name="Bloem J."/>
            <person name="LaButti K."/>
            <person name="Salamov A."/>
            <person name="Andreopoulos B."/>
            <person name="Baker S."/>
            <person name="Barry K."/>
            <person name="Bills G."/>
            <person name="Bluhm B."/>
            <person name="Cannon C."/>
            <person name="Castanera R."/>
            <person name="Culley D."/>
            <person name="Daum C."/>
            <person name="Ezra D."/>
            <person name="Gonzalez J."/>
            <person name="Henrissat B."/>
            <person name="Kuo A."/>
            <person name="Liang C."/>
            <person name="Lipzen A."/>
            <person name="Lutzoni F."/>
            <person name="Magnuson J."/>
            <person name="Mondo S."/>
            <person name="Nolan M."/>
            <person name="Ohm R."/>
            <person name="Pangilinan J."/>
            <person name="Park H.-J."/>
            <person name="Ramirez L."/>
            <person name="Alfaro M."/>
            <person name="Sun H."/>
            <person name="Tritt A."/>
            <person name="Yoshinaga Y."/>
            <person name="Zwiers L.-H."/>
            <person name="Turgeon B."/>
            <person name="Goodwin S."/>
            <person name="Spatafora J."/>
            <person name="Crous P."/>
            <person name="Grigoriev I."/>
        </authorList>
    </citation>
    <scope>NUCLEOTIDE SEQUENCE [LARGE SCALE GENOMIC DNA]</scope>
    <source>
        <strain evidence="3">CBS 304.66</strain>
    </source>
</reference>
<gene>
    <name evidence="2" type="ORF">CC78DRAFT_578398</name>
</gene>
<feature type="compositionally biased region" description="Basic and acidic residues" evidence="1">
    <location>
        <begin position="309"/>
        <end position="324"/>
    </location>
</feature>